<protein>
    <recommendedName>
        <fullName evidence="3">Dystroglycan-type cadherin-like domain-containing protein</fullName>
    </recommendedName>
</protein>
<accession>A0A6A6DF54</accession>
<feature type="domain" description="Dystroglycan-type cadherin-like" evidence="3">
    <location>
        <begin position="168"/>
        <end position="262"/>
    </location>
</feature>
<feature type="compositionally biased region" description="Polar residues" evidence="1">
    <location>
        <begin position="447"/>
        <end position="479"/>
    </location>
</feature>
<feature type="compositionally biased region" description="Polar residues" evidence="1">
    <location>
        <begin position="832"/>
        <end position="843"/>
    </location>
</feature>
<dbReference type="InterPro" id="IPR013783">
    <property type="entry name" value="Ig-like_fold"/>
</dbReference>
<keyword evidence="2" id="KW-1133">Transmembrane helix</keyword>
<feature type="transmembrane region" description="Helical" evidence="2">
    <location>
        <begin position="29"/>
        <end position="50"/>
    </location>
</feature>
<feature type="compositionally biased region" description="Basic and acidic residues" evidence="1">
    <location>
        <begin position="814"/>
        <end position="828"/>
    </location>
</feature>
<feature type="compositionally biased region" description="Low complexity" evidence="1">
    <location>
        <begin position="154"/>
        <end position="165"/>
    </location>
</feature>
<feature type="compositionally biased region" description="Polar residues" evidence="1">
    <location>
        <begin position="854"/>
        <end position="871"/>
    </location>
</feature>
<feature type="region of interest" description="Disordered" evidence="1">
    <location>
        <begin position="142"/>
        <end position="167"/>
    </location>
</feature>
<feature type="compositionally biased region" description="Polar residues" evidence="1">
    <location>
        <begin position="1112"/>
        <end position="1132"/>
    </location>
</feature>
<proteinExistence type="predicted"/>
<dbReference type="OrthoDB" id="41532at2759"/>
<gene>
    <name evidence="4" type="ORF">K469DRAFT_676269</name>
</gene>
<evidence type="ECO:0000256" key="1">
    <source>
        <dbReference type="SAM" id="MobiDB-lite"/>
    </source>
</evidence>
<feature type="region of interest" description="Disordered" evidence="1">
    <location>
        <begin position="515"/>
        <end position="587"/>
    </location>
</feature>
<dbReference type="SMART" id="SM00736">
    <property type="entry name" value="CADG"/>
    <property type="match status" value="2"/>
</dbReference>
<keyword evidence="5" id="KW-1185">Reference proteome</keyword>
<dbReference type="Proteomes" id="UP000800200">
    <property type="component" value="Unassembled WGS sequence"/>
</dbReference>
<feature type="compositionally biased region" description="Low complexity" evidence="1">
    <location>
        <begin position="1196"/>
        <end position="1207"/>
    </location>
</feature>
<feature type="domain" description="Dystroglycan-type cadherin-like" evidence="3">
    <location>
        <begin position="52"/>
        <end position="148"/>
    </location>
</feature>
<feature type="compositionally biased region" description="Polar residues" evidence="1">
    <location>
        <begin position="795"/>
        <end position="808"/>
    </location>
</feature>
<evidence type="ECO:0000313" key="5">
    <source>
        <dbReference type="Proteomes" id="UP000800200"/>
    </source>
</evidence>
<dbReference type="SUPFAM" id="SSF49313">
    <property type="entry name" value="Cadherin-like"/>
    <property type="match status" value="4"/>
</dbReference>
<feature type="compositionally biased region" description="Basic and acidic residues" evidence="1">
    <location>
        <begin position="1302"/>
        <end position="1315"/>
    </location>
</feature>
<evidence type="ECO:0000313" key="4">
    <source>
        <dbReference type="EMBL" id="KAF2178111.1"/>
    </source>
</evidence>
<evidence type="ECO:0000259" key="3">
    <source>
        <dbReference type="SMART" id="SM00736"/>
    </source>
</evidence>
<sequence length="1315" mass="144172">MKGGFHLSLLPRPSPQHQFITRHRRMATIAWKIAMWVTTILLFALGVVAAPQVNFPFNSQYPPVARAGELYNFQFASTTFQPGPDRLQYSLIGNPTWLSLNSRNRTLSGTPGSSDAGTVTFTIAAAGEAGAVANMESKLLVSDSDSPTTNGNISQSLSGAGQLSGPKTLTLPPSKPFDIKFPSDTFKAPGKSLLYHATLADHTPLPSWISFDASSLHFAGIPPPLTSSPQSYEILLIASDGSNYAVASLSFTLVISNHQLLFKPFEQTVDISKGDRVDFNDLRGRLFLDDAPIADGDIQSATAEVPSWLSFDTHTFALTGSPPSGLISQDITVAVKDRFGDTAKAAIHLEFKSQLFGEEVGQLNITAGEHFDYKIPRSVLTKNDETISINFGPLEKWLQFNPGTFIIYGTIPEDFAPQDVEATLTATSEKDKSRDSQTFRLHVSGAGTRSYTGSTVSTTSEQPSATNTVPRVHEQANQSKPEKAAVVVGIAVGATVVLLLALVVIVRLCRRKRKLKEPTSPRSPKKTDISRPIMREEEWEDVDRTLEPDLEKGGGDGTLLDRAPEHPPRLDLDLTVKGNDSRSVSSSIGDGEAKILTAFDNSPWGFKDEAGPSHHPPDSMKIRTQMVTGESYRPTPPTKRRRRTTTVYRDSYRSAGLPINRRLTGLGHGCNTHSPSRSNGNLSAIRRPRDCISWSSHSTAIRSTSILSTAPSAFPKPPTARHTTQLMTPMESRRSIRVVSSTCDSLLDCRTLDEKRQSYIRKRASAQSPFFGASSSRVSSSSYRSPAFANEGGPSKTTQISPLATSKAVTPGEDIIHKVERELPESLRTRKPSATPSVATTNREFAGSLRKPPTQRSFAMKDTTSSAGSSDRVQKQYERPDTVAYTRPVNRRSSARESLRAHRLKASLNILTGSEIFEDAEMSESAYSTEEEGIEANEKRRDTVKPSQFTLPPLKLKPLRGSKRESKRSSKRDPTPYSLIREHGGTENRSSTYSLAVTSKEKGKAKDINISQSPERPKTSHRRNRSTYHSSTESHATAREGTQRQSQNRPLLHQHSNKSHQSRHSHKSSRSHHSRSHSRTQSTTTNHVRDRSWIQSSAFPYFEPPPVPLSTADANKSPYQDKSLPQTETTGSLLPRDLSDNILNYGLYEDPQIEELASNSIGFRTSNGRITTSARRSRLAQLTSHPNQNSKLNRDTAIPPSTPTSATQNYNYRGGVGLGLSLLGSSLGRTEEALSPESERGRERTPLSVIGDGNMGSPNRLRIVEGKERRPVSVEVDEEGRNGGKGKRTRGGLKAVLGGHRGGREERVRGNEAFL</sequence>
<feature type="compositionally biased region" description="Basic and acidic residues" evidence="1">
    <location>
        <begin position="562"/>
        <end position="574"/>
    </location>
</feature>
<feature type="compositionally biased region" description="Basic and acidic residues" evidence="1">
    <location>
        <begin position="872"/>
        <end position="881"/>
    </location>
</feature>
<feature type="region of interest" description="Disordered" evidence="1">
    <location>
        <begin position="771"/>
        <end position="899"/>
    </location>
</feature>
<feature type="compositionally biased region" description="Basic and acidic residues" evidence="1">
    <location>
        <begin position="428"/>
        <end position="437"/>
    </location>
</feature>
<dbReference type="InterPro" id="IPR015919">
    <property type="entry name" value="Cadherin-like_sf"/>
</dbReference>
<dbReference type="GO" id="GO:0016020">
    <property type="term" value="C:membrane"/>
    <property type="evidence" value="ECO:0007669"/>
    <property type="project" value="InterPro"/>
</dbReference>
<organism evidence="4 5">
    <name type="scientific">Zopfia rhizophila CBS 207.26</name>
    <dbReference type="NCBI Taxonomy" id="1314779"/>
    <lineage>
        <taxon>Eukaryota</taxon>
        <taxon>Fungi</taxon>
        <taxon>Dikarya</taxon>
        <taxon>Ascomycota</taxon>
        <taxon>Pezizomycotina</taxon>
        <taxon>Dothideomycetes</taxon>
        <taxon>Dothideomycetes incertae sedis</taxon>
        <taxon>Zopfiaceae</taxon>
        <taxon>Zopfia</taxon>
    </lineage>
</organism>
<feature type="region of interest" description="Disordered" evidence="1">
    <location>
        <begin position="1104"/>
        <end position="1135"/>
    </location>
</feature>
<dbReference type="EMBL" id="ML994678">
    <property type="protein sequence ID" value="KAF2178111.1"/>
    <property type="molecule type" value="Genomic_DNA"/>
</dbReference>
<dbReference type="InterPro" id="IPR006644">
    <property type="entry name" value="Cadg"/>
</dbReference>
<feature type="transmembrane region" description="Helical" evidence="2">
    <location>
        <begin position="484"/>
        <end position="506"/>
    </location>
</feature>
<feature type="region of interest" description="Disordered" evidence="1">
    <location>
        <begin position="1229"/>
        <end position="1315"/>
    </location>
</feature>
<feature type="compositionally biased region" description="Basic and acidic residues" evidence="1">
    <location>
        <begin position="962"/>
        <end position="986"/>
    </location>
</feature>
<feature type="compositionally biased region" description="Polar residues" evidence="1">
    <location>
        <begin position="987"/>
        <end position="997"/>
    </location>
</feature>
<feature type="region of interest" description="Disordered" evidence="1">
    <location>
        <begin position="921"/>
        <end position="1091"/>
    </location>
</feature>
<feature type="compositionally biased region" description="Basic residues" evidence="1">
    <location>
        <begin position="1055"/>
        <end position="1078"/>
    </location>
</feature>
<dbReference type="Gene3D" id="2.60.40.10">
    <property type="entry name" value="Immunoglobulins"/>
    <property type="match status" value="3"/>
</dbReference>
<reference evidence="4" key="1">
    <citation type="journal article" date="2020" name="Stud. Mycol.">
        <title>101 Dothideomycetes genomes: a test case for predicting lifestyles and emergence of pathogens.</title>
        <authorList>
            <person name="Haridas S."/>
            <person name="Albert R."/>
            <person name="Binder M."/>
            <person name="Bloem J."/>
            <person name="Labutti K."/>
            <person name="Salamov A."/>
            <person name="Andreopoulos B."/>
            <person name="Baker S."/>
            <person name="Barry K."/>
            <person name="Bills G."/>
            <person name="Bluhm B."/>
            <person name="Cannon C."/>
            <person name="Castanera R."/>
            <person name="Culley D."/>
            <person name="Daum C."/>
            <person name="Ezra D."/>
            <person name="Gonzalez J."/>
            <person name="Henrissat B."/>
            <person name="Kuo A."/>
            <person name="Liang C."/>
            <person name="Lipzen A."/>
            <person name="Lutzoni F."/>
            <person name="Magnuson J."/>
            <person name="Mondo S."/>
            <person name="Nolan M."/>
            <person name="Ohm R."/>
            <person name="Pangilinan J."/>
            <person name="Park H.-J."/>
            <person name="Ramirez L."/>
            <person name="Alfaro M."/>
            <person name="Sun H."/>
            <person name="Tritt A."/>
            <person name="Yoshinaga Y."/>
            <person name="Zwiers L.-H."/>
            <person name="Turgeon B."/>
            <person name="Goodwin S."/>
            <person name="Spatafora J."/>
            <person name="Crous P."/>
            <person name="Grigoriev I."/>
        </authorList>
    </citation>
    <scope>NUCLEOTIDE SEQUENCE</scope>
    <source>
        <strain evidence="4">CBS 207.26</strain>
    </source>
</reference>
<dbReference type="GO" id="GO:0005509">
    <property type="term" value="F:calcium ion binding"/>
    <property type="evidence" value="ECO:0007669"/>
    <property type="project" value="InterPro"/>
</dbReference>
<feature type="compositionally biased region" description="Basic and acidic residues" evidence="1">
    <location>
        <begin position="1229"/>
        <end position="1245"/>
    </location>
</feature>
<feature type="region of interest" description="Disordered" evidence="1">
    <location>
        <begin position="426"/>
        <end position="479"/>
    </location>
</feature>
<feature type="region of interest" description="Disordered" evidence="1">
    <location>
        <begin position="1168"/>
        <end position="1210"/>
    </location>
</feature>
<dbReference type="Pfam" id="PF05345">
    <property type="entry name" value="He_PIG"/>
    <property type="match status" value="3"/>
</dbReference>
<feature type="compositionally biased region" description="Polar residues" evidence="1">
    <location>
        <begin position="143"/>
        <end position="153"/>
    </location>
</feature>
<feature type="compositionally biased region" description="Basic and acidic residues" evidence="1">
    <location>
        <begin position="1262"/>
        <end position="1272"/>
    </location>
</feature>
<name>A0A6A6DF54_9PEZI</name>
<feature type="compositionally biased region" description="Basic and acidic residues" evidence="1">
    <location>
        <begin position="525"/>
        <end position="554"/>
    </location>
</feature>
<feature type="compositionally biased region" description="Polar residues" evidence="1">
    <location>
        <begin position="1168"/>
        <end position="1191"/>
    </location>
</feature>
<keyword evidence="2" id="KW-0472">Membrane</keyword>
<evidence type="ECO:0000256" key="2">
    <source>
        <dbReference type="SAM" id="Phobius"/>
    </source>
</evidence>
<feature type="compositionally biased region" description="Low complexity" evidence="1">
    <location>
        <begin position="774"/>
        <end position="785"/>
    </location>
</feature>
<keyword evidence="2" id="KW-0812">Transmembrane</keyword>